<dbReference type="SUPFAM" id="SSF102114">
    <property type="entry name" value="Radical SAM enzymes"/>
    <property type="match status" value="1"/>
</dbReference>
<organism evidence="4">
    <name type="scientific">Candidatus Kentrum sp. MB</name>
    <dbReference type="NCBI Taxonomy" id="2138164"/>
    <lineage>
        <taxon>Bacteria</taxon>
        <taxon>Pseudomonadati</taxon>
        <taxon>Pseudomonadota</taxon>
        <taxon>Gammaproteobacteria</taxon>
        <taxon>Candidatus Kentrum</taxon>
    </lineage>
</organism>
<keyword evidence="2" id="KW-0963">Cytoplasm</keyword>
<dbReference type="PANTHER" id="PTHR13932">
    <property type="entry name" value="COPROPORPHYRINIGEN III OXIDASE"/>
    <property type="match status" value="1"/>
</dbReference>
<evidence type="ECO:0000256" key="2">
    <source>
        <dbReference type="RuleBase" id="RU364116"/>
    </source>
</evidence>
<name>A0A450X9Q1_9GAMM</name>
<dbReference type="SFLD" id="SFLDF00288">
    <property type="entry name" value="HemN-like__clustered_with_nucl"/>
    <property type="match status" value="1"/>
</dbReference>
<feature type="domain" description="Radical SAM core" evidence="3">
    <location>
        <begin position="7"/>
        <end position="250"/>
    </location>
</feature>
<dbReference type="GO" id="GO:0004109">
    <property type="term" value="F:coproporphyrinogen oxidase activity"/>
    <property type="evidence" value="ECO:0007669"/>
    <property type="project" value="InterPro"/>
</dbReference>
<dbReference type="GO" id="GO:0005737">
    <property type="term" value="C:cytoplasm"/>
    <property type="evidence" value="ECO:0007669"/>
    <property type="project" value="UniProtKB-SubCell"/>
</dbReference>
<dbReference type="NCBIfam" id="TIGR00539">
    <property type="entry name" value="hemN_rel"/>
    <property type="match status" value="1"/>
</dbReference>
<sequence>MTDNTLQPEVPINGIYLHIPYCQQLCYYCDFHFSLSLRDKHQMLAAIGREMTLRRQYLHKGNARNTSNQAIDTLYFGGGTPSILTLADIQTLLQKLHALFPIQAHAEITLEANPDHLTPQYLAGLKALGINRLSIGIQSFHDPELRRMNRRHTAIDALNSIQNALETGFSNITIDLIYGLPDSTPETFRHSLETALAFPIPHLSCYHLNIEERTAFAHFRKKGQLIQVSDHNSWAQYRLLCDTLRARGYQHYEISNFAQTGSRSRHNLACWLGAPYLGLGPSAHSFDGQNRQWNLAHNLKYREGVLRGSGFQETERLSHKDRFHEYLLTRLRIREGIDLHHLQRHFAAFYPRFRRQLRRYTDTDLVQKREHTLSLTEKGMFQSDGIIMGLMQD</sequence>
<dbReference type="GO" id="GO:0006779">
    <property type="term" value="P:porphyrin-containing compound biosynthetic process"/>
    <property type="evidence" value="ECO:0007669"/>
    <property type="project" value="InterPro"/>
</dbReference>
<gene>
    <name evidence="4" type="ORF">BECKMB1821G_GA0114241_10186</name>
</gene>
<dbReference type="SMART" id="SM00729">
    <property type="entry name" value="Elp3"/>
    <property type="match status" value="1"/>
</dbReference>
<dbReference type="AlphaFoldDB" id="A0A450X9Q1"/>
<dbReference type="InterPro" id="IPR004559">
    <property type="entry name" value="HemW-like"/>
</dbReference>
<comment type="subcellular location">
    <subcellularLocation>
        <location evidence="2">Cytoplasm</location>
    </subcellularLocation>
</comment>
<evidence type="ECO:0000259" key="3">
    <source>
        <dbReference type="PROSITE" id="PS51918"/>
    </source>
</evidence>
<dbReference type="PROSITE" id="PS51918">
    <property type="entry name" value="RADICAL_SAM"/>
    <property type="match status" value="1"/>
</dbReference>
<dbReference type="SFLD" id="SFLDF00562">
    <property type="entry name" value="HemN-like__clustered_with_heat"/>
    <property type="match status" value="1"/>
</dbReference>
<keyword evidence="2" id="KW-0949">S-adenosyl-L-methionine</keyword>
<keyword evidence="2" id="KW-0479">Metal-binding</keyword>
<evidence type="ECO:0000313" key="4">
    <source>
        <dbReference type="EMBL" id="VFK26074.1"/>
    </source>
</evidence>
<comment type="function">
    <text evidence="2">Probably acts as a heme chaperone, transferring heme to an unknown acceptor. Binds one molecule of heme per monomer, possibly covalently. Binds 1 [4Fe-4S] cluster. The cluster is coordinated with 3 cysteines and an exchangeable S-adenosyl-L-methionine.</text>
</comment>
<dbReference type="InterPro" id="IPR010723">
    <property type="entry name" value="HemN_C"/>
</dbReference>
<dbReference type="PANTHER" id="PTHR13932:SF5">
    <property type="entry name" value="RADICAL S-ADENOSYL METHIONINE DOMAIN-CONTAINING PROTEIN 1, MITOCHONDRIAL"/>
    <property type="match status" value="1"/>
</dbReference>
<proteinExistence type="inferred from homology"/>
<protein>
    <recommendedName>
        <fullName evidence="2">Heme chaperone HemW</fullName>
    </recommendedName>
</protein>
<accession>A0A450X9Q1</accession>
<dbReference type="InterPro" id="IPR058240">
    <property type="entry name" value="rSAM_sf"/>
</dbReference>
<evidence type="ECO:0000256" key="1">
    <source>
        <dbReference type="ARBA" id="ARBA00006100"/>
    </source>
</evidence>
<dbReference type="SFLD" id="SFLDS00029">
    <property type="entry name" value="Radical_SAM"/>
    <property type="match status" value="2"/>
</dbReference>
<dbReference type="Gene3D" id="3.80.30.20">
    <property type="entry name" value="tm_1862 like domain"/>
    <property type="match status" value="1"/>
</dbReference>
<dbReference type="Pfam" id="PF04055">
    <property type="entry name" value="Radical_SAM"/>
    <property type="match status" value="1"/>
</dbReference>
<keyword evidence="2" id="KW-0004">4Fe-4S</keyword>
<dbReference type="EMBL" id="CAADFO010000018">
    <property type="protein sequence ID" value="VFK26074.1"/>
    <property type="molecule type" value="Genomic_DNA"/>
</dbReference>
<keyword evidence="2" id="KW-0143">Chaperone</keyword>
<dbReference type="InterPro" id="IPR034505">
    <property type="entry name" value="Coproporphyrinogen-III_oxidase"/>
</dbReference>
<dbReference type="InterPro" id="IPR007197">
    <property type="entry name" value="rSAM"/>
</dbReference>
<comment type="similarity">
    <text evidence="1">Belongs to the anaerobic coproporphyrinogen-III oxidase family. HemW subfamily.</text>
</comment>
<dbReference type="SFLD" id="SFLDG01065">
    <property type="entry name" value="anaerobic_coproporphyrinogen-I"/>
    <property type="match status" value="2"/>
</dbReference>
<dbReference type="GO" id="GO:0046872">
    <property type="term" value="F:metal ion binding"/>
    <property type="evidence" value="ECO:0007669"/>
    <property type="project" value="UniProtKB-UniRule"/>
</dbReference>
<dbReference type="GO" id="GO:0051539">
    <property type="term" value="F:4 iron, 4 sulfur cluster binding"/>
    <property type="evidence" value="ECO:0007669"/>
    <property type="project" value="UniProtKB-UniRule"/>
</dbReference>
<keyword evidence="2" id="KW-0411">Iron-sulfur</keyword>
<keyword evidence="2" id="KW-0349">Heme</keyword>
<dbReference type="InterPro" id="IPR023404">
    <property type="entry name" value="rSAM_horseshoe"/>
</dbReference>
<dbReference type="InterPro" id="IPR006638">
    <property type="entry name" value="Elp3/MiaA/NifB-like_rSAM"/>
</dbReference>
<reference evidence="4" key="1">
    <citation type="submission" date="2019-02" db="EMBL/GenBank/DDBJ databases">
        <authorList>
            <person name="Gruber-Vodicka R. H."/>
            <person name="Seah K. B. B."/>
        </authorList>
    </citation>
    <scope>NUCLEOTIDE SEQUENCE</scope>
    <source>
        <strain evidence="4">BECK_BZ197</strain>
    </source>
</reference>
<keyword evidence="2" id="KW-0408">Iron</keyword>
<dbReference type="Pfam" id="PF06969">
    <property type="entry name" value="HemN_C"/>
    <property type="match status" value="1"/>
</dbReference>